<dbReference type="InterPro" id="IPR054515">
    <property type="entry name" value="YgxA-like_substrate-bd"/>
</dbReference>
<dbReference type="Gene3D" id="1.20.120.330">
    <property type="entry name" value="Nucleotidyltransferases domain 2"/>
    <property type="match status" value="1"/>
</dbReference>
<dbReference type="InterPro" id="IPR036388">
    <property type="entry name" value="WH-like_DNA-bd_sf"/>
</dbReference>
<gene>
    <name evidence="4" type="ORF">IEO70_10095</name>
</gene>
<keyword evidence="5" id="KW-1185">Reference proteome</keyword>
<dbReference type="Gene3D" id="3.30.460.10">
    <property type="entry name" value="Beta Polymerase, domain 2"/>
    <property type="match status" value="1"/>
</dbReference>
<accession>A0A927CXW0</accession>
<reference evidence="4" key="1">
    <citation type="submission" date="2020-09" db="EMBL/GenBank/DDBJ databases">
        <title>Bacillus faecalis sp. nov., a moderately halophilic bacterium isolated from cow faeces.</title>
        <authorList>
            <person name="Jiang L."/>
            <person name="Lee J."/>
        </authorList>
    </citation>
    <scope>NUCLEOTIDE SEQUENCE</scope>
    <source>
        <strain evidence="4">AGMB 02131</strain>
    </source>
</reference>
<name>A0A927CXW0_9BACI</name>
<dbReference type="Proteomes" id="UP000602076">
    <property type="component" value="Unassembled WGS sequence"/>
</dbReference>
<organism evidence="4 5">
    <name type="scientific">Peribacillus faecalis</name>
    <dbReference type="NCBI Taxonomy" id="2772559"/>
    <lineage>
        <taxon>Bacteria</taxon>
        <taxon>Bacillati</taxon>
        <taxon>Bacillota</taxon>
        <taxon>Bacilli</taxon>
        <taxon>Bacillales</taxon>
        <taxon>Bacillaceae</taxon>
        <taxon>Peribacillus</taxon>
    </lineage>
</organism>
<feature type="domain" description="YgxA-like substrate binding" evidence="3">
    <location>
        <begin position="120"/>
        <end position="217"/>
    </location>
</feature>
<dbReference type="AlphaFoldDB" id="A0A927CXW0"/>
<dbReference type="InterPro" id="IPR041143">
    <property type="entry name" value="YgxA_HTH"/>
</dbReference>
<evidence type="ECO:0000313" key="5">
    <source>
        <dbReference type="Proteomes" id="UP000602076"/>
    </source>
</evidence>
<evidence type="ECO:0008006" key="6">
    <source>
        <dbReference type="Google" id="ProtNLM"/>
    </source>
</evidence>
<sequence length="288" mass="34199">MDDILRPIYQERASSPSTLGILLIEKRSFESYSTDSFDYILLVITEKKEVPLMVKHYSYEEQKAALYTVSKEQLDEWLVLGSNRRLTEWLHHGRIIFDRNENIAKLKQEIKEFPFNGRNLKKGLEFAKLVRRYTDGKLLFDRGHYLDAYNFMVHALHHLARLEVIDSGFYPEVTVWEQVRYIEPQIYKLYEELINSEESMEKKLELVFLASEFLIFSHMQTGTEHFVGILSEKEDAWTINELMNHEGLKHYSVDLPVLLEYLIDKKVIEVINVETKGQSLYHRRYKLK</sequence>
<evidence type="ECO:0000259" key="3">
    <source>
        <dbReference type="Pfam" id="PF22339"/>
    </source>
</evidence>
<evidence type="ECO:0000259" key="2">
    <source>
        <dbReference type="Pfam" id="PF18576"/>
    </source>
</evidence>
<comment type="caution">
    <text evidence="4">The sequence shown here is derived from an EMBL/GenBank/DDBJ whole genome shotgun (WGS) entry which is preliminary data.</text>
</comment>
<dbReference type="Pfam" id="PF22339">
    <property type="entry name" value="YgxA-like_sub_bind"/>
    <property type="match status" value="1"/>
</dbReference>
<dbReference type="Pfam" id="PF18576">
    <property type="entry name" value="HTH_52"/>
    <property type="match status" value="1"/>
</dbReference>
<dbReference type="Pfam" id="PF14540">
    <property type="entry name" value="NTF-like"/>
    <property type="match status" value="1"/>
</dbReference>
<evidence type="ECO:0000259" key="1">
    <source>
        <dbReference type="Pfam" id="PF14540"/>
    </source>
</evidence>
<proteinExistence type="predicted"/>
<evidence type="ECO:0000313" key="4">
    <source>
        <dbReference type="EMBL" id="MBD3108717.1"/>
    </source>
</evidence>
<dbReference type="EMBL" id="JACXSI010000023">
    <property type="protein sequence ID" value="MBD3108717.1"/>
    <property type="molecule type" value="Genomic_DNA"/>
</dbReference>
<feature type="domain" description="Nucleotidyltransferase-like" evidence="1">
    <location>
        <begin position="1"/>
        <end position="118"/>
    </location>
</feature>
<feature type="domain" description="YgxA-like helix-turn-helix" evidence="2">
    <location>
        <begin position="224"/>
        <end position="286"/>
    </location>
</feature>
<dbReference type="InterPro" id="IPR029348">
    <property type="entry name" value="NTF-like"/>
</dbReference>
<dbReference type="RefSeq" id="WP_190998255.1">
    <property type="nucleotide sequence ID" value="NZ_JACXSI010000023.1"/>
</dbReference>
<dbReference type="Gene3D" id="1.10.10.10">
    <property type="entry name" value="Winged helix-like DNA-binding domain superfamily/Winged helix DNA-binding domain"/>
    <property type="match status" value="1"/>
</dbReference>
<protein>
    <recommendedName>
        <fullName evidence="6">Nucleotidyltransferase-like domain-containing protein</fullName>
    </recommendedName>
</protein>
<dbReference type="InterPro" id="IPR043519">
    <property type="entry name" value="NT_sf"/>
</dbReference>